<dbReference type="InterPro" id="IPR019787">
    <property type="entry name" value="Znf_PHD-finger"/>
</dbReference>
<comment type="caution">
    <text evidence="7">The sequence shown here is derived from an EMBL/GenBank/DDBJ whole genome shotgun (WGS) entry which is preliminary data.</text>
</comment>
<dbReference type="AlphaFoldDB" id="A0AAN9HPG1"/>
<keyword evidence="1" id="KW-0479">Metal-binding</keyword>
<evidence type="ECO:0000256" key="1">
    <source>
        <dbReference type="ARBA" id="ARBA00022723"/>
    </source>
</evidence>
<dbReference type="GO" id="GO:0008270">
    <property type="term" value="F:zinc ion binding"/>
    <property type="evidence" value="ECO:0007669"/>
    <property type="project" value="UniProtKB-KW"/>
</dbReference>
<keyword evidence="3" id="KW-0862">Zinc</keyword>
<dbReference type="PROSITE" id="PS01359">
    <property type="entry name" value="ZF_PHD_1"/>
    <property type="match status" value="1"/>
</dbReference>
<organism evidence="7 8">
    <name type="scientific">Crotalaria pallida</name>
    <name type="common">Smooth rattlebox</name>
    <name type="synonym">Crotalaria striata</name>
    <dbReference type="NCBI Taxonomy" id="3830"/>
    <lineage>
        <taxon>Eukaryota</taxon>
        <taxon>Viridiplantae</taxon>
        <taxon>Streptophyta</taxon>
        <taxon>Embryophyta</taxon>
        <taxon>Tracheophyta</taxon>
        <taxon>Spermatophyta</taxon>
        <taxon>Magnoliopsida</taxon>
        <taxon>eudicotyledons</taxon>
        <taxon>Gunneridae</taxon>
        <taxon>Pentapetalae</taxon>
        <taxon>rosids</taxon>
        <taxon>fabids</taxon>
        <taxon>Fabales</taxon>
        <taxon>Fabaceae</taxon>
        <taxon>Papilionoideae</taxon>
        <taxon>50 kb inversion clade</taxon>
        <taxon>genistoids sensu lato</taxon>
        <taxon>core genistoids</taxon>
        <taxon>Crotalarieae</taxon>
        <taxon>Crotalaria</taxon>
    </lineage>
</organism>
<dbReference type="InterPro" id="IPR001025">
    <property type="entry name" value="BAH_dom"/>
</dbReference>
<evidence type="ECO:0000256" key="4">
    <source>
        <dbReference type="PROSITE-ProRule" id="PRU00146"/>
    </source>
</evidence>
<feature type="domain" description="PHD-type" evidence="5">
    <location>
        <begin position="107"/>
        <end position="158"/>
    </location>
</feature>
<dbReference type="SMART" id="SM00249">
    <property type="entry name" value="PHD"/>
    <property type="match status" value="1"/>
</dbReference>
<feature type="domain" description="BAH" evidence="6">
    <location>
        <begin position="1"/>
        <end position="105"/>
    </location>
</feature>
<dbReference type="PANTHER" id="PTHR46364">
    <property type="entry name" value="OS08G0421900 PROTEIN"/>
    <property type="match status" value="1"/>
</dbReference>
<evidence type="ECO:0000259" key="6">
    <source>
        <dbReference type="PROSITE" id="PS51038"/>
    </source>
</evidence>
<dbReference type="SUPFAM" id="SSF57903">
    <property type="entry name" value="FYVE/PHD zinc finger"/>
    <property type="match status" value="1"/>
</dbReference>
<dbReference type="Pfam" id="PF01426">
    <property type="entry name" value="BAH"/>
    <property type="match status" value="1"/>
</dbReference>
<sequence length="200" mass="22854">MLPPDTSDKPYVALVEKLEHDGNNVDVSVRWYYRPEDTIGGRQKFHGENEIFLSDHRDVQSARTIEGKCVVHSYDDYLNLENVGVEDYYCRMEYNFITGAFAPERIDVFCKCDTPHNPDVFMVQCDDCEDWYHPACVGTTIEEVKKTDNYLCPECEEAHNEYFLNQSRTDVSALPTSNGNQAFPKASISSKCKQSAARVV</sequence>
<evidence type="ECO:0000313" key="8">
    <source>
        <dbReference type="Proteomes" id="UP001372338"/>
    </source>
</evidence>
<dbReference type="Pfam" id="PF00628">
    <property type="entry name" value="PHD"/>
    <property type="match status" value="1"/>
</dbReference>
<dbReference type="PROSITE" id="PS51038">
    <property type="entry name" value="BAH"/>
    <property type="match status" value="1"/>
</dbReference>
<evidence type="ECO:0000259" key="5">
    <source>
        <dbReference type="PROSITE" id="PS50016"/>
    </source>
</evidence>
<dbReference type="Proteomes" id="UP001372338">
    <property type="component" value="Unassembled WGS sequence"/>
</dbReference>
<proteinExistence type="predicted"/>
<dbReference type="PROSITE" id="PS50016">
    <property type="entry name" value="ZF_PHD_2"/>
    <property type="match status" value="1"/>
</dbReference>
<keyword evidence="8" id="KW-1185">Reference proteome</keyword>
<name>A0AAN9HPG1_CROPI</name>
<keyword evidence="2 4" id="KW-0863">Zinc-finger</keyword>
<gene>
    <name evidence="7" type="ORF">RIF29_39035</name>
</gene>
<dbReference type="InterPro" id="IPR001965">
    <property type="entry name" value="Znf_PHD"/>
</dbReference>
<dbReference type="Gene3D" id="3.30.40.10">
    <property type="entry name" value="Zinc/RING finger domain, C3HC4 (zinc finger)"/>
    <property type="match status" value="1"/>
</dbReference>
<evidence type="ECO:0000256" key="3">
    <source>
        <dbReference type="ARBA" id="ARBA00022833"/>
    </source>
</evidence>
<protein>
    <submittedName>
        <fullName evidence="7">Uncharacterized protein</fullName>
    </submittedName>
</protein>
<reference evidence="7 8" key="1">
    <citation type="submission" date="2024-01" db="EMBL/GenBank/DDBJ databases">
        <title>The genomes of 5 underutilized Papilionoideae crops provide insights into root nodulation and disease resistanc.</title>
        <authorList>
            <person name="Yuan L."/>
        </authorList>
    </citation>
    <scope>NUCLEOTIDE SEQUENCE [LARGE SCALE GENOMIC DNA]</scope>
    <source>
        <strain evidence="7">ZHUSHIDOU_FW_LH</strain>
        <tissue evidence="7">Leaf</tissue>
    </source>
</reference>
<dbReference type="InterPro" id="IPR011011">
    <property type="entry name" value="Znf_FYVE_PHD"/>
</dbReference>
<dbReference type="SMART" id="SM00439">
    <property type="entry name" value="BAH"/>
    <property type="match status" value="1"/>
</dbReference>
<accession>A0AAN9HPG1</accession>
<evidence type="ECO:0000256" key="2">
    <source>
        <dbReference type="ARBA" id="ARBA00022771"/>
    </source>
</evidence>
<dbReference type="InterPro" id="IPR043151">
    <property type="entry name" value="BAH_sf"/>
</dbReference>
<dbReference type="GO" id="GO:0003682">
    <property type="term" value="F:chromatin binding"/>
    <property type="evidence" value="ECO:0007669"/>
    <property type="project" value="InterPro"/>
</dbReference>
<dbReference type="InterPro" id="IPR013083">
    <property type="entry name" value="Znf_RING/FYVE/PHD"/>
</dbReference>
<dbReference type="EMBL" id="JAYWIO010000008">
    <property type="protein sequence ID" value="KAK7244216.1"/>
    <property type="molecule type" value="Genomic_DNA"/>
</dbReference>
<dbReference type="InterPro" id="IPR019786">
    <property type="entry name" value="Zinc_finger_PHD-type_CS"/>
</dbReference>
<evidence type="ECO:0000313" key="7">
    <source>
        <dbReference type="EMBL" id="KAK7244216.1"/>
    </source>
</evidence>
<dbReference type="Gene3D" id="2.30.30.490">
    <property type="match status" value="1"/>
</dbReference>